<dbReference type="EMBL" id="MSFO01000002">
    <property type="protein sequence ID" value="PLB52415.1"/>
    <property type="molecule type" value="Genomic_DNA"/>
</dbReference>
<protein>
    <submittedName>
        <fullName evidence="3">Uncharacterized protein</fullName>
    </submittedName>
</protein>
<sequence>MRSIARQSAVLAVLAVVCKVEVKGQDRVKSEWSEVKRPDQIVEREASASSEPTEVGITRCQNAGRESLEAGKSVHPPIINWRLTSQFTPCRTDDIIDAWLGDDSKDTIPESVSGWKQGGMPRHQPVKTG</sequence>
<reference evidence="3 4" key="1">
    <citation type="submission" date="2016-12" db="EMBL/GenBank/DDBJ databases">
        <title>The genomes of Aspergillus section Nigri reveals drivers in fungal speciation.</title>
        <authorList>
            <consortium name="DOE Joint Genome Institute"/>
            <person name="Vesth T.C."/>
            <person name="Nybo J."/>
            <person name="Theobald S."/>
            <person name="Brandl J."/>
            <person name="Frisvad J.C."/>
            <person name="Nielsen K.F."/>
            <person name="Lyhne E.K."/>
            <person name="Kogle M.E."/>
            <person name="Kuo A."/>
            <person name="Riley R."/>
            <person name="Clum A."/>
            <person name="Nolan M."/>
            <person name="Lipzen A."/>
            <person name="Salamov A."/>
            <person name="Henrissat B."/>
            <person name="Wiebenga A."/>
            <person name="De Vries R.P."/>
            <person name="Grigoriev I.V."/>
            <person name="Mortensen U.H."/>
            <person name="Andersen M.R."/>
            <person name="Baker S.E."/>
        </authorList>
    </citation>
    <scope>NUCLEOTIDE SEQUENCE [LARGE SCALE GENOMIC DNA]</scope>
    <source>
        <strain evidence="3 4">IBT 23096</strain>
    </source>
</reference>
<evidence type="ECO:0000256" key="2">
    <source>
        <dbReference type="SAM" id="SignalP"/>
    </source>
</evidence>
<feature type="region of interest" description="Disordered" evidence="1">
    <location>
        <begin position="101"/>
        <end position="129"/>
    </location>
</feature>
<comment type="caution">
    <text evidence="3">The sequence shown here is derived from an EMBL/GenBank/DDBJ whole genome shotgun (WGS) entry which is preliminary data.</text>
</comment>
<feature type="chain" id="PRO_5014182459" evidence="2">
    <location>
        <begin position="25"/>
        <end position="129"/>
    </location>
</feature>
<gene>
    <name evidence="3" type="ORF">P170DRAFT_507213</name>
</gene>
<evidence type="ECO:0000313" key="4">
    <source>
        <dbReference type="Proteomes" id="UP000234275"/>
    </source>
</evidence>
<accession>A0A2I2GHQ5</accession>
<keyword evidence="2" id="KW-0732">Signal</keyword>
<dbReference type="VEuPathDB" id="FungiDB:P170DRAFT_507213"/>
<dbReference type="AlphaFoldDB" id="A0A2I2GHQ5"/>
<dbReference type="Proteomes" id="UP000234275">
    <property type="component" value="Unassembled WGS sequence"/>
</dbReference>
<feature type="signal peptide" evidence="2">
    <location>
        <begin position="1"/>
        <end position="24"/>
    </location>
</feature>
<keyword evidence="4" id="KW-1185">Reference proteome</keyword>
<dbReference type="RefSeq" id="XP_024707717.1">
    <property type="nucleotide sequence ID" value="XM_024854459.1"/>
</dbReference>
<organism evidence="3 4">
    <name type="scientific">Aspergillus steynii IBT 23096</name>
    <dbReference type="NCBI Taxonomy" id="1392250"/>
    <lineage>
        <taxon>Eukaryota</taxon>
        <taxon>Fungi</taxon>
        <taxon>Dikarya</taxon>
        <taxon>Ascomycota</taxon>
        <taxon>Pezizomycotina</taxon>
        <taxon>Eurotiomycetes</taxon>
        <taxon>Eurotiomycetidae</taxon>
        <taxon>Eurotiales</taxon>
        <taxon>Aspergillaceae</taxon>
        <taxon>Aspergillus</taxon>
        <taxon>Aspergillus subgen. Circumdati</taxon>
    </lineage>
</organism>
<name>A0A2I2GHQ5_9EURO</name>
<evidence type="ECO:0000256" key="1">
    <source>
        <dbReference type="SAM" id="MobiDB-lite"/>
    </source>
</evidence>
<proteinExistence type="predicted"/>
<evidence type="ECO:0000313" key="3">
    <source>
        <dbReference type="EMBL" id="PLB52415.1"/>
    </source>
</evidence>
<dbReference type="GeneID" id="36562165"/>